<evidence type="ECO:0000256" key="5">
    <source>
        <dbReference type="ARBA" id="ARBA00022692"/>
    </source>
</evidence>
<dbReference type="Proteomes" id="UP000318801">
    <property type="component" value="Unassembled WGS sequence"/>
</dbReference>
<dbReference type="AlphaFoldDB" id="A0A506UK73"/>
<keyword evidence="3" id="KW-0813">Transport</keyword>
<feature type="transmembrane region" description="Helical" evidence="8">
    <location>
        <begin position="164"/>
        <end position="184"/>
    </location>
</feature>
<comment type="similarity">
    <text evidence="2">Belongs to the auxin efflux carrier (TC 2.A.69) family.</text>
</comment>
<dbReference type="OrthoDB" id="9805563at2"/>
<name>A0A506UK73_9HYPH</name>
<comment type="caution">
    <text evidence="9">The sequence shown here is derived from an EMBL/GenBank/DDBJ whole genome shotgun (WGS) entry which is preliminary data.</text>
</comment>
<dbReference type="RefSeq" id="WP_141147570.1">
    <property type="nucleotide sequence ID" value="NZ_VHLG01000001.1"/>
</dbReference>
<dbReference type="PANTHER" id="PTHR36838:SF4">
    <property type="entry name" value="AUXIN EFFLUX CARRIER FAMILY PROTEIN"/>
    <property type="match status" value="1"/>
</dbReference>
<feature type="transmembrane region" description="Helical" evidence="8">
    <location>
        <begin position="196"/>
        <end position="215"/>
    </location>
</feature>
<organism evidence="9 10">
    <name type="scientific">Martelella alba</name>
    <dbReference type="NCBI Taxonomy" id="2590451"/>
    <lineage>
        <taxon>Bacteria</taxon>
        <taxon>Pseudomonadati</taxon>
        <taxon>Pseudomonadota</taxon>
        <taxon>Alphaproteobacteria</taxon>
        <taxon>Hyphomicrobiales</taxon>
        <taxon>Aurantimonadaceae</taxon>
        <taxon>Martelella</taxon>
    </lineage>
</organism>
<evidence type="ECO:0000256" key="2">
    <source>
        <dbReference type="ARBA" id="ARBA00010145"/>
    </source>
</evidence>
<evidence type="ECO:0000313" key="9">
    <source>
        <dbReference type="EMBL" id="TPW33632.1"/>
    </source>
</evidence>
<comment type="subcellular location">
    <subcellularLocation>
        <location evidence="1">Cell membrane</location>
        <topology evidence="1">Multi-pass membrane protein</topology>
    </subcellularLocation>
</comment>
<feature type="transmembrane region" description="Helical" evidence="8">
    <location>
        <begin position="250"/>
        <end position="270"/>
    </location>
</feature>
<reference evidence="9 10" key="1">
    <citation type="submission" date="2019-06" db="EMBL/GenBank/DDBJ databases">
        <authorList>
            <person name="Li M."/>
        </authorList>
    </citation>
    <scope>NUCLEOTIDE SEQUENCE [LARGE SCALE GENOMIC DNA]</scope>
    <source>
        <strain evidence="9 10">BGMRC2036</strain>
    </source>
</reference>
<sequence length="307" mass="32506">MLIIFESVLPIFLTVALGVVLKRIPIFDDGFWRGLNQLGYYVLFPALLFTTLSRADFSALSASGIGWSAILSVLVISGLSLALWPPLKRAGVPAPAFTSLFQTSTRWNGFMALAIADKLAGLNGMAVIALVMAVNIIPLNILNVGVLVWFSGENRDVGAMIRKVISNPLIIGALAGIVFNALSIPVYEPIFVTLDLVARAALGMGLILVGAGLVLSDALKPRPMVLLASIIKLIVFPLVIFALGRTFGVTGVPLTMLVLGAGVPTAMNGYVLARQLGGDARLYSAVVTVQTALSFFTLPLALMWLTA</sequence>
<dbReference type="InterPro" id="IPR038770">
    <property type="entry name" value="Na+/solute_symporter_sf"/>
</dbReference>
<gene>
    <name evidence="9" type="ORF">FJU08_03515</name>
</gene>
<feature type="transmembrane region" description="Helical" evidence="8">
    <location>
        <begin position="38"/>
        <end position="57"/>
    </location>
</feature>
<dbReference type="PANTHER" id="PTHR36838">
    <property type="entry name" value="AUXIN EFFLUX CARRIER FAMILY PROTEIN"/>
    <property type="match status" value="1"/>
</dbReference>
<dbReference type="GO" id="GO:0005886">
    <property type="term" value="C:plasma membrane"/>
    <property type="evidence" value="ECO:0007669"/>
    <property type="project" value="UniProtKB-SubCell"/>
</dbReference>
<dbReference type="EMBL" id="VHLG01000001">
    <property type="protein sequence ID" value="TPW33632.1"/>
    <property type="molecule type" value="Genomic_DNA"/>
</dbReference>
<feature type="transmembrane region" description="Helical" evidence="8">
    <location>
        <begin position="127"/>
        <end position="152"/>
    </location>
</feature>
<evidence type="ECO:0000256" key="3">
    <source>
        <dbReference type="ARBA" id="ARBA00022448"/>
    </source>
</evidence>
<feature type="transmembrane region" description="Helical" evidence="8">
    <location>
        <begin position="282"/>
        <end position="305"/>
    </location>
</feature>
<dbReference type="InterPro" id="IPR004776">
    <property type="entry name" value="Mem_transp_PIN-like"/>
</dbReference>
<feature type="transmembrane region" description="Helical" evidence="8">
    <location>
        <begin position="224"/>
        <end position="244"/>
    </location>
</feature>
<evidence type="ECO:0000256" key="4">
    <source>
        <dbReference type="ARBA" id="ARBA00022475"/>
    </source>
</evidence>
<evidence type="ECO:0000256" key="6">
    <source>
        <dbReference type="ARBA" id="ARBA00022989"/>
    </source>
</evidence>
<keyword evidence="4" id="KW-1003">Cell membrane</keyword>
<accession>A0A506UK73</accession>
<evidence type="ECO:0000313" key="10">
    <source>
        <dbReference type="Proteomes" id="UP000318801"/>
    </source>
</evidence>
<evidence type="ECO:0000256" key="7">
    <source>
        <dbReference type="ARBA" id="ARBA00023136"/>
    </source>
</evidence>
<protein>
    <submittedName>
        <fullName evidence="9">AEC family transporter</fullName>
    </submittedName>
</protein>
<evidence type="ECO:0000256" key="1">
    <source>
        <dbReference type="ARBA" id="ARBA00004651"/>
    </source>
</evidence>
<proteinExistence type="inferred from homology"/>
<keyword evidence="7 8" id="KW-0472">Membrane</keyword>
<keyword evidence="6 8" id="KW-1133">Transmembrane helix</keyword>
<keyword evidence="10" id="KW-1185">Reference proteome</keyword>
<keyword evidence="5 8" id="KW-0812">Transmembrane</keyword>
<dbReference type="GO" id="GO:0055085">
    <property type="term" value="P:transmembrane transport"/>
    <property type="evidence" value="ECO:0007669"/>
    <property type="project" value="InterPro"/>
</dbReference>
<dbReference type="Pfam" id="PF03547">
    <property type="entry name" value="Mem_trans"/>
    <property type="match status" value="2"/>
</dbReference>
<evidence type="ECO:0000256" key="8">
    <source>
        <dbReference type="SAM" id="Phobius"/>
    </source>
</evidence>
<dbReference type="Gene3D" id="1.20.1530.20">
    <property type="match status" value="1"/>
</dbReference>
<feature type="transmembrane region" description="Helical" evidence="8">
    <location>
        <begin position="64"/>
        <end position="84"/>
    </location>
</feature>